<dbReference type="RefSeq" id="WP_045958133.1">
    <property type="nucleotide sequence ID" value="NZ_FO704551.1"/>
</dbReference>
<name>A0A068R0L9_9GAMM</name>
<proteinExistence type="predicted"/>
<organism evidence="1 2">
    <name type="scientific">Xenorhabdus poinarii G6</name>
    <dbReference type="NCBI Taxonomy" id="1354304"/>
    <lineage>
        <taxon>Bacteria</taxon>
        <taxon>Pseudomonadati</taxon>
        <taxon>Pseudomonadota</taxon>
        <taxon>Gammaproteobacteria</taxon>
        <taxon>Enterobacterales</taxon>
        <taxon>Morganellaceae</taxon>
        <taxon>Xenorhabdus</taxon>
    </lineage>
</organism>
<dbReference type="OrthoDB" id="6448149at2"/>
<dbReference type="STRING" id="1354304.XPG1_1162"/>
<dbReference type="AlphaFoldDB" id="A0A068R0L9"/>
<sequence length="500" mass="56125">MSNIMTFSLPETGNLIIGQAFLFTVTLSSDEVIDSSSTISFFNNKNISIPIGDISVNLESDNKKATATVTLIVNNSIAENEEIHFSVKTSLSGIQQKKLQYLAKEIYPESLRLIVDNAFLSVPIPYDHSQIGTVSTKVHTVIKDKDGNPLSGIPIFIKSREFNQLKEVYIYTNDVRNKINIQNLSLYSGFSINSGDKGQVEFYISPIKSLSLVIDLSSIIRIPSDFAVSHSTVFIIFDDNKYNRQGPEVVTAIDGDLTSKGESKFWLDTAPCTAYDVDDFLLFNVNGEYKYYVRGFDVIEDNQCLIKLPYFILEKNKLSNLSYIVMKGSGNVIVKSYPVDVTYRGRTNKPWTDVDRIYEPCKVYTSFNDVIEQDGGINNQKISNHAKNPDDAGLFVTITGTNDNSDNTKVKLGSKVTLNLYINSRNNTVTQPFNGIMPYHPDNKDGKTAVLKFNIPYKLLNGHFAFPFHDGMIYFDYQVGDDNDRWVTYGGIWSGHIVTD</sequence>
<dbReference type="EMBL" id="FO704551">
    <property type="protein sequence ID" value="CDG20817.1"/>
    <property type="molecule type" value="Genomic_DNA"/>
</dbReference>
<accession>A0A068R0L9</accession>
<keyword evidence="2" id="KW-1185">Reference proteome</keyword>
<dbReference type="HOGENOM" id="CLU_027425_0_0_6"/>
<evidence type="ECO:0000313" key="1">
    <source>
        <dbReference type="EMBL" id="CDG20817.1"/>
    </source>
</evidence>
<protein>
    <submittedName>
        <fullName evidence="1">Uncharacterized protein</fullName>
    </submittedName>
</protein>
<evidence type="ECO:0000313" key="2">
    <source>
        <dbReference type="Proteomes" id="UP000032735"/>
    </source>
</evidence>
<gene>
    <name evidence="1" type="ORF">XPG1_1162</name>
</gene>
<reference evidence="1 2" key="1">
    <citation type="submission" date="2013-07" db="EMBL/GenBank/DDBJ databases">
        <authorList>
            <person name="Genoscope - CEA"/>
        </authorList>
    </citation>
    <scope>NUCLEOTIDE SEQUENCE [LARGE SCALE GENOMIC DNA]</scope>
    <source>
        <strain evidence="1 2">G6</strain>
    </source>
</reference>
<dbReference type="Proteomes" id="UP000032735">
    <property type="component" value="Chromosome"/>
</dbReference>
<dbReference type="KEGG" id="xpo:XPG1_1162"/>